<dbReference type="AlphaFoldDB" id="F7NN57"/>
<evidence type="ECO:0000313" key="3">
    <source>
        <dbReference type="EMBL" id="EGO62523.1"/>
    </source>
</evidence>
<name>F7NN57_9FIRM</name>
<gene>
    <name evidence="3" type="ORF">ALO_17701</name>
</gene>
<dbReference type="OrthoDB" id="5845122at2"/>
<comment type="caution">
    <text evidence="3">The sequence shown here is derived from an EMBL/GenBank/DDBJ whole genome shotgun (WGS) entry which is preliminary data.</text>
</comment>
<evidence type="ECO:0000256" key="1">
    <source>
        <dbReference type="SAM" id="SignalP"/>
    </source>
</evidence>
<organism evidence="3 4">
    <name type="scientific">Acetonema longum DSM 6540</name>
    <dbReference type="NCBI Taxonomy" id="1009370"/>
    <lineage>
        <taxon>Bacteria</taxon>
        <taxon>Bacillati</taxon>
        <taxon>Bacillota</taxon>
        <taxon>Negativicutes</taxon>
        <taxon>Acetonemataceae</taxon>
        <taxon>Acetonema</taxon>
    </lineage>
</organism>
<dbReference type="PANTHER" id="PTHR43308:SF1">
    <property type="entry name" value="OUTER MEMBRANE PROTEIN ALPHA"/>
    <property type="match status" value="1"/>
</dbReference>
<accession>F7NN57</accession>
<dbReference type="Proteomes" id="UP000003240">
    <property type="component" value="Unassembled WGS sequence"/>
</dbReference>
<dbReference type="InterPro" id="IPR001119">
    <property type="entry name" value="SLH_dom"/>
</dbReference>
<dbReference type="eggNOG" id="COG3203">
    <property type="taxonomic scope" value="Bacteria"/>
</dbReference>
<feature type="signal peptide" evidence="1">
    <location>
        <begin position="1"/>
        <end position="27"/>
    </location>
</feature>
<dbReference type="PANTHER" id="PTHR43308">
    <property type="entry name" value="OUTER MEMBRANE PROTEIN ALPHA-RELATED"/>
    <property type="match status" value="1"/>
</dbReference>
<proteinExistence type="predicted"/>
<dbReference type="InterPro" id="IPR051465">
    <property type="entry name" value="Cell_Envelope_Struct_Comp"/>
</dbReference>
<evidence type="ECO:0000313" key="4">
    <source>
        <dbReference type="Proteomes" id="UP000003240"/>
    </source>
</evidence>
<dbReference type="PROSITE" id="PS51272">
    <property type="entry name" value="SLH"/>
    <property type="match status" value="1"/>
</dbReference>
<keyword evidence="4" id="KW-1185">Reference proteome</keyword>
<feature type="domain" description="SLH" evidence="2">
    <location>
        <begin position="29"/>
        <end position="92"/>
    </location>
</feature>
<dbReference type="EMBL" id="AFGF01000205">
    <property type="protein sequence ID" value="EGO62523.1"/>
    <property type="molecule type" value="Genomic_DNA"/>
</dbReference>
<keyword evidence="1" id="KW-0732">Signal</keyword>
<sequence length="449" mass="48912">MVTHKLKQKLLTLAVVSLVGFAGIASAAAPNPFGDVPARHWTYEAVNKLIREGVIDGEGTGSFTDSRLVTRYEMAQMVARALWNKEKASGADQELIDKLAAEFANELNTLGVHTDAAEKKREKITVWGFLHLSGQGWDNSGDFQNSTAATGDTPHANDGFYPAIGIDLFISYRVSDAWQIIIEDEAVRDLRSGGYWSPEAEGIVGASQRAGQMYADGTMGATAVKAGRFDYGAAYGLMVAAGRKGINGVQLASGDKYKKTFTYGYFRRGWTGNATNPKLISSQTDNRYAAFGYDAPLAPDANFKAAYHNITNDGSDADVFADHIRLWEVGADKMIGKDLQLFATYGQSNAGTQNKAYIAGVNYKRADLSVPGSYGLTARYIRAEAQSSIAPDNYWVSKYDWGLQGPELSGLLMFDKNFGMTFWLVSLKATDGVHSGKLKTVKAELDYFF</sequence>
<reference evidence="3 4" key="1">
    <citation type="journal article" date="2011" name="EMBO J.">
        <title>Structural diversity of bacterial flagellar motors.</title>
        <authorList>
            <person name="Chen S."/>
            <person name="Beeby M."/>
            <person name="Murphy G.E."/>
            <person name="Leadbetter J.R."/>
            <person name="Hendrixson D.R."/>
            <person name="Briegel A."/>
            <person name="Li Z."/>
            <person name="Shi J."/>
            <person name="Tocheva E.I."/>
            <person name="Muller A."/>
            <person name="Dobro M.J."/>
            <person name="Jensen G.J."/>
        </authorList>
    </citation>
    <scope>NUCLEOTIDE SEQUENCE [LARGE SCALE GENOMIC DNA]</scope>
    <source>
        <strain evidence="3 4">DSM 6540</strain>
    </source>
</reference>
<dbReference type="RefSeq" id="WP_004098336.1">
    <property type="nucleotide sequence ID" value="NZ_AFGF01000205.1"/>
</dbReference>
<evidence type="ECO:0000259" key="2">
    <source>
        <dbReference type="PROSITE" id="PS51272"/>
    </source>
</evidence>
<dbReference type="STRING" id="1009370.ALO_17701"/>
<dbReference type="Pfam" id="PF00395">
    <property type="entry name" value="SLH"/>
    <property type="match status" value="1"/>
</dbReference>
<feature type="chain" id="PRO_5003366591" evidence="1">
    <location>
        <begin position="28"/>
        <end position="449"/>
    </location>
</feature>
<protein>
    <submittedName>
        <fullName evidence="3">S-layer domain protein</fullName>
    </submittedName>
</protein>